<name>A0ABQ1T693_9GAMM</name>
<dbReference type="RefSeq" id="WP_028779840.1">
    <property type="nucleotide sequence ID" value="NZ_BMKO01000007.1"/>
</dbReference>
<sequence length="101" mass="11739">MEQKYKSFAEFYPFYLSQHSDPVCRGLHYLGSTLVLLILLFSLLSGQFVWLLALPVVGYGFAWMGHFGFEHNKPATFQYPVYSLMADWVMLAQFVSGKRRF</sequence>
<proteinExistence type="predicted"/>
<keyword evidence="1" id="KW-0472">Membrane</keyword>
<dbReference type="Proteomes" id="UP000606498">
    <property type="component" value="Unassembled WGS sequence"/>
</dbReference>
<keyword evidence="1" id="KW-1133">Transmembrane helix</keyword>
<evidence type="ECO:0000313" key="2">
    <source>
        <dbReference type="EMBL" id="GGE85996.1"/>
    </source>
</evidence>
<feature type="transmembrane region" description="Helical" evidence="1">
    <location>
        <begin position="77"/>
        <end position="95"/>
    </location>
</feature>
<dbReference type="InterPro" id="IPR009305">
    <property type="entry name" value="Mpo1-like"/>
</dbReference>
<feature type="transmembrane region" description="Helical" evidence="1">
    <location>
        <begin position="34"/>
        <end position="57"/>
    </location>
</feature>
<dbReference type="Pfam" id="PF06127">
    <property type="entry name" value="Mpo1-like"/>
    <property type="match status" value="1"/>
</dbReference>
<dbReference type="EMBL" id="BMKO01000007">
    <property type="protein sequence ID" value="GGE85996.1"/>
    <property type="molecule type" value="Genomic_DNA"/>
</dbReference>
<evidence type="ECO:0000313" key="3">
    <source>
        <dbReference type="Proteomes" id="UP000606498"/>
    </source>
</evidence>
<evidence type="ECO:0008006" key="4">
    <source>
        <dbReference type="Google" id="ProtNLM"/>
    </source>
</evidence>
<dbReference type="PANTHER" id="PTHR34205">
    <property type="entry name" value="TRANSMEMBRANE PROTEIN"/>
    <property type="match status" value="1"/>
</dbReference>
<reference evidence="3" key="1">
    <citation type="journal article" date="2019" name="Int. J. Syst. Evol. Microbiol.">
        <title>The Global Catalogue of Microorganisms (GCM) 10K type strain sequencing project: providing services to taxonomists for standard genome sequencing and annotation.</title>
        <authorList>
            <consortium name="The Broad Institute Genomics Platform"/>
            <consortium name="The Broad Institute Genome Sequencing Center for Infectious Disease"/>
            <person name="Wu L."/>
            <person name="Ma J."/>
        </authorList>
    </citation>
    <scope>NUCLEOTIDE SEQUENCE [LARGE SCALE GENOMIC DNA]</scope>
    <source>
        <strain evidence="3">CGMCC 1.16033</strain>
    </source>
</reference>
<dbReference type="PANTHER" id="PTHR34205:SF2">
    <property type="entry name" value="DUF962 DOMAIN-CONTAINING PROTEIN"/>
    <property type="match status" value="1"/>
</dbReference>
<evidence type="ECO:0000256" key="1">
    <source>
        <dbReference type="SAM" id="Phobius"/>
    </source>
</evidence>
<organism evidence="2 3">
    <name type="scientific">Shewanella carassii</name>
    <dbReference type="NCBI Taxonomy" id="1987584"/>
    <lineage>
        <taxon>Bacteria</taxon>
        <taxon>Pseudomonadati</taxon>
        <taxon>Pseudomonadota</taxon>
        <taxon>Gammaproteobacteria</taxon>
        <taxon>Alteromonadales</taxon>
        <taxon>Shewanellaceae</taxon>
        <taxon>Shewanella</taxon>
    </lineage>
</organism>
<gene>
    <name evidence="2" type="ORF">GCM10011520_28020</name>
</gene>
<keyword evidence="3" id="KW-1185">Reference proteome</keyword>
<keyword evidence="1" id="KW-0812">Transmembrane</keyword>
<comment type="caution">
    <text evidence="2">The sequence shown here is derived from an EMBL/GenBank/DDBJ whole genome shotgun (WGS) entry which is preliminary data.</text>
</comment>
<protein>
    <recommendedName>
        <fullName evidence="4">DUF962 domain-containing protein</fullName>
    </recommendedName>
</protein>
<accession>A0ABQ1T693</accession>